<reference evidence="2" key="1">
    <citation type="submission" date="2016-11" db="UniProtKB">
        <authorList>
            <consortium name="WormBaseParasite"/>
        </authorList>
    </citation>
    <scope>IDENTIFICATION</scope>
</reference>
<accession>A0A1I7WFA3</accession>
<sequence length="24" mass="2982">MLQKNSTTFQFLFIHLFIHLFKLN</sequence>
<proteinExistence type="predicted"/>
<evidence type="ECO:0000313" key="2">
    <source>
        <dbReference type="WBParaSite" id="Hba_03652"/>
    </source>
</evidence>
<name>A0A1I7WFA3_HETBA</name>
<dbReference type="WBParaSite" id="Hba_03652">
    <property type="protein sequence ID" value="Hba_03652"/>
    <property type="gene ID" value="Hba_03652"/>
</dbReference>
<organism evidence="1 2">
    <name type="scientific">Heterorhabditis bacteriophora</name>
    <name type="common">Entomopathogenic nematode worm</name>
    <dbReference type="NCBI Taxonomy" id="37862"/>
    <lineage>
        <taxon>Eukaryota</taxon>
        <taxon>Metazoa</taxon>
        <taxon>Ecdysozoa</taxon>
        <taxon>Nematoda</taxon>
        <taxon>Chromadorea</taxon>
        <taxon>Rhabditida</taxon>
        <taxon>Rhabditina</taxon>
        <taxon>Rhabditomorpha</taxon>
        <taxon>Strongyloidea</taxon>
        <taxon>Heterorhabditidae</taxon>
        <taxon>Heterorhabditis</taxon>
    </lineage>
</organism>
<protein>
    <submittedName>
        <fullName evidence="2">Uncharacterized protein</fullName>
    </submittedName>
</protein>
<dbReference type="AlphaFoldDB" id="A0A1I7WFA3"/>
<evidence type="ECO:0000313" key="1">
    <source>
        <dbReference type="Proteomes" id="UP000095283"/>
    </source>
</evidence>
<dbReference type="Proteomes" id="UP000095283">
    <property type="component" value="Unplaced"/>
</dbReference>
<keyword evidence="1" id="KW-1185">Reference proteome</keyword>